<dbReference type="SUPFAM" id="SSF64288">
    <property type="entry name" value="Chorismate lyase-like"/>
    <property type="match status" value="1"/>
</dbReference>
<dbReference type="InterPro" id="IPR028978">
    <property type="entry name" value="Chorismate_lyase_/UTRA_dom_sf"/>
</dbReference>
<evidence type="ECO:0000313" key="3">
    <source>
        <dbReference type="Proteomes" id="UP001589838"/>
    </source>
</evidence>
<evidence type="ECO:0000259" key="1">
    <source>
        <dbReference type="Pfam" id="PF07702"/>
    </source>
</evidence>
<dbReference type="EMBL" id="JBHLUX010000013">
    <property type="protein sequence ID" value="MFC0469797.1"/>
    <property type="molecule type" value="Genomic_DNA"/>
</dbReference>
<accession>A0ABV6K907</accession>
<keyword evidence="3" id="KW-1185">Reference proteome</keyword>
<evidence type="ECO:0000313" key="2">
    <source>
        <dbReference type="EMBL" id="MFC0469797.1"/>
    </source>
</evidence>
<dbReference type="Pfam" id="PF07702">
    <property type="entry name" value="UTRA"/>
    <property type="match status" value="1"/>
</dbReference>
<dbReference type="Proteomes" id="UP001589838">
    <property type="component" value="Unassembled WGS sequence"/>
</dbReference>
<protein>
    <submittedName>
        <fullName evidence="2">UTRA domain-containing protein</fullName>
    </submittedName>
</protein>
<organism evidence="2 3">
    <name type="scientific">Halalkalibacter kiskunsagensis</name>
    <dbReference type="NCBI Taxonomy" id="1548599"/>
    <lineage>
        <taxon>Bacteria</taxon>
        <taxon>Bacillati</taxon>
        <taxon>Bacillota</taxon>
        <taxon>Bacilli</taxon>
        <taxon>Bacillales</taxon>
        <taxon>Bacillaceae</taxon>
        <taxon>Halalkalibacter</taxon>
    </lineage>
</organism>
<dbReference type="Gene3D" id="3.40.1410.10">
    <property type="entry name" value="Chorismate lyase-like"/>
    <property type="match status" value="1"/>
</dbReference>
<name>A0ABV6K907_9BACI</name>
<sequence length="65" mass="7434">MKSSEKTLNVVYATTYEANLFQCDIGTPLYSIETTAFDQTQQPIHRSRSLFLANKVTFTLKSEKK</sequence>
<proteinExistence type="predicted"/>
<feature type="domain" description="UbiC transcription regulator-associated" evidence="1">
    <location>
        <begin position="2"/>
        <end position="56"/>
    </location>
</feature>
<gene>
    <name evidence="2" type="ORF">ACFFHM_04430</name>
</gene>
<dbReference type="InterPro" id="IPR011663">
    <property type="entry name" value="UTRA"/>
</dbReference>
<reference evidence="2 3" key="1">
    <citation type="submission" date="2024-09" db="EMBL/GenBank/DDBJ databases">
        <authorList>
            <person name="Sun Q."/>
            <person name="Mori K."/>
        </authorList>
    </citation>
    <scope>NUCLEOTIDE SEQUENCE [LARGE SCALE GENOMIC DNA]</scope>
    <source>
        <strain evidence="2 3">NCAIM B.02610</strain>
    </source>
</reference>
<comment type="caution">
    <text evidence="2">The sequence shown here is derived from an EMBL/GenBank/DDBJ whole genome shotgun (WGS) entry which is preliminary data.</text>
</comment>
<dbReference type="RefSeq" id="WP_390183777.1">
    <property type="nucleotide sequence ID" value="NZ_JBHLUX010000013.1"/>
</dbReference>